<protein>
    <recommendedName>
        <fullName evidence="3">Endonuclease/exonuclease/phosphatase domain-containing protein</fullName>
    </recommendedName>
</protein>
<gene>
    <name evidence="1" type="ORF">RclHR1_04670001</name>
</gene>
<dbReference type="InterPro" id="IPR036691">
    <property type="entry name" value="Endo/exonu/phosph_ase_sf"/>
</dbReference>
<organism evidence="1 2">
    <name type="scientific">Rhizophagus clarus</name>
    <dbReference type="NCBI Taxonomy" id="94130"/>
    <lineage>
        <taxon>Eukaryota</taxon>
        <taxon>Fungi</taxon>
        <taxon>Fungi incertae sedis</taxon>
        <taxon>Mucoromycota</taxon>
        <taxon>Glomeromycotina</taxon>
        <taxon>Glomeromycetes</taxon>
        <taxon>Glomerales</taxon>
        <taxon>Glomeraceae</taxon>
        <taxon>Rhizophagus</taxon>
    </lineage>
</organism>
<name>A0A2Z6RNK6_9GLOM</name>
<proteinExistence type="predicted"/>
<dbReference type="SUPFAM" id="SSF56219">
    <property type="entry name" value="DNase I-like"/>
    <property type="match status" value="1"/>
</dbReference>
<dbReference type="AlphaFoldDB" id="A0A2Z6RNK6"/>
<evidence type="ECO:0000313" key="1">
    <source>
        <dbReference type="EMBL" id="GBC02523.1"/>
    </source>
</evidence>
<evidence type="ECO:0000313" key="2">
    <source>
        <dbReference type="Proteomes" id="UP000247702"/>
    </source>
</evidence>
<sequence>MKVYLNANQKERSQIEALYKYIDITISDAQSRNMKVIIMGNFNINYRKYLMAFVNNKWQFSLFCILESKRLLVTIPIFNDNDEELYTYTLADSNRQESRLDYI</sequence>
<dbReference type="Gene3D" id="3.60.10.10">
    <property type="entry name" value="Endonuclease/exonuclease/phosphatase"/>
    <property type="match status" value="1"/>
</dbReference>
<dbReference type="EMBL" id="BEXD01003834">
    <property type="protein sequence ID" value="GBC02523.1"/>
    <property type="molecule type" value="Genomic_DNA"/>
</dbReference>
<reference evidence="1 2" key="1">
    <citation type="submission" date="2017-11" db="EMBL/GenBank/DDBJ databases">
        <title>The genome of Rhizophagus clarus HR1 reveals common genetic basis of auxotrophy among arbuscular mycorrhizal fungi.</title>
        <authorList>
            <person name="Kobayashi Y."/>
        </authorList>
    </citation>
    <scope>NUCLEOTIDE SEQUENCE [LARGE SCALE GENOMIC DNA]</scope>
    <source>
        <strain evidence="1 2">HR1</strain>
    </source>
</reference>
<keyword evidence="2" id="KW-1185">Reference proteome</keyword>
<evidence type="ECO:0008006" key="3">
    <source>
        <dbReference type="Google" id="ProtNLM"/>
    </source>
</evidence>
<dbReference type="Proteomes" id="UP000247702">
    <property type="component" value="Unassembled WGS sequence"/>
</dbReference>
<accession>A0A2Z6RNK6</accession>
<comment type="caution">
    <text evidence="1">The sequence shown here is derived from an EMBL/GenBank/DDBJ whole genome shotgun (WGS) entry which is preliminary data.</text>
</comment>